<dbReference type="OrthoDB" id="644996at2"/>
<evidence type="ECO:0000313" key="2">
    <source>
        <dbReference type="Proteomes" id="UP000260644"/>
    </source>
</evidence>
<proteinExistence type="predicted"/>
<dbReference type="Gene3D" id="3.40.30.10">
    <property type="entry name" value="Glutaredoxin"/>
    <property type="match status" value="1"/>
</dbReference>
<dbReference type="EMBL" id="QPMM01000008">
    <property type="protein sequence ID" value="RFS21362.1"/>
    <property type="molecule type" value="Genomic_DNA"/>
</dbReference>
<reference evidence="1 2" key="1">
    <citation type="submission" date="2018-07" db="EMBL/GenBank/DDBJ databases">
        <title>Chitinophaga K2CV101002-2 sp. nov., isolated from a monsoon evergreen broad-leaved forest soil.</title>
        <authorList>
            <person name="Lv Y."/>
        </authorList>
    </citation>
    <scope>NUCLEOTIDE SEQUENCE [LARGE SCALE GENOMIC DNA]</scope>
    <source>
        <strain evidence="1 2">GDMCC 1.1288</strain>
    </source>
</reference>
<dbReference type="Proteomes" id="UP000260644">
    <property type="component" value="Unassembled WGS sequence"/>
</dbReference>
<dbReference type="InterPro" id="IPR036249">
    <property type="entry name" value="Thioredoxin-like_sf"/>
</dbReference>
<dbReference type="SUPFAM" id="SSF52833">
    <property type="entry name" value="Thioredoxin-like"/>
    <property type="match status" value="1"/>
</dbReference>
<gene>
    <name evidence="1" type="ORF">DVR12_15795</name>
</gene>
<accession>A0A3E1Y826</accession>
<comment type="caution">
    <text evidence="1">The sequence shown here is derived from an EMBL/GenBank/DDBJ whole genome shotgun (WGS) entry which is preliminary data.</text>
</comment>
<organism evidence="1 2">
    <name type="scientific">Chitinophaga silvatica</name>
    <dbReference type="NCBI Taxonomy" id="2282649"/>
    <lineage>
        <taxon>Bacteria</taxon>
        <taxon>Pseudomonadati</taxon>
        <taxon>Bacteroidota</taxon>
        <taxon>Chitinophagia</taxon>
        <taxon>Chitinophagales</taxon>
        <taxon>Chitinophagaceae</taxon>
        <taxon>Chitinophaga</taxon>
    </lineage>
</organism>
<dbReference type="AlphaFoldDB" id="A0A3E1Y826"/>
<name>A0A3E1Y826_9BACT</name>
<keyword evidence="2" id="KW-1185">Reference proteome</keyword>
<dbReference type="RefSeq" id="WP_116976773.1">
    <property type="nucleotide sequence ID" value="NZ_QPMM01000008.1"/>
</dbReference>
<evidence type="ECO:0000313" key="1">
    <source>
        <dbReference type="EMBL" id="RFS21362.1"/>
    </source>
</evidence>
<sequence length="453" mass="50431">MCLLKRLLMPLIGSILIFLPLVAISQDLAVITGRTDNHRLQKVSLAWWQDGNFVPVTIFNEVSVADSFNFHITLPVNKPVFFYLDGGSDVVLLGLIMGGDSIYILKQNDSLLVSGKGARVNTAMYLAQRLQDRVALQKGRVENQLEAAGLQLAIAKQILLQYKDSLSPSVSMLMKAHLMGGPMQQLTGILWQLPPAPDSTLEERQVTFYREKILPLLPDVEINDITVMSTRFSNYLIQKAEADFYIQHRFECNTKAVYEWVKQHYGGKVRDKLLAQALMQGYASGNQPEDQDWCVRDFLGMVQDSSCKQAIARIYGKSRKGLSRGNQAPSFNITDPTGKNVSLQQFLGKVVLLHFYDSKDPVLPALQEIKSCFKDTEVCFLNIGNGAMEAGFTGLQLVLNEATRAVLSQYEVNRYPSLIVVGKDGKIFAVKPPDPATDHGTALTNIIYEALLQ</sequence>
<protein>
    <submittedName>
        <fullName evidence="1">Uncharacterized protein</fullName>
    </submittedName>
</protein>